<dbReference type="PANTHER" id="PTHR43133">
    <property type="entry name" value="RNA POLYMERASE ECF-TYPE SIGMA FACTO"/>
    <property type="match status" value="1"/>
</dbReference>
<protein>
    <submittedName>
        <fullName evidence="6">RNA polymerase subunit sigma</fullName>
    </submittedName>
</protein>
<dbReference type="SUPFAM" id="SSF88659">
    <property type="entry name" value="Sigma3 and sigma4 domains of RNA polymerase sigma factors"/>
    <property type="match status" value="1"/>
</dbReference>
<evidence type="ECO:0000256" key="1">
    <source>
        <dbReference type="ARBA" id="ARBA00010641"/>
    </source>
</evidence>
<dbReference type="InterPro" id="IPR014284">
    <property type="entry name" value="RNA_pol_sigma-70_dom"/>
</dbReference>
<dbReference type="Gene3D" id="1.10.10.10">
    <property type="entry name" value="Winged helix-like DNA-binding domain superfamily/Winged helix DNA-binding domain"/>
    <property type="match status" value="1"/>
</dbReference>
<dbReference type="InterPro" id="IPR013324">
    <property type="entry name" value="RNA_pol_sigma_r3/r4-like"/>
</dbReference>
<dbReference type="SUPFAM" id="SSF88946">
    <property type="entry name" value="Sigma2 domain of RNA polymerase sigma factors"/>
    <property type="match status" value="1"/>
</dbReference>
<evidence type="ECO:0000259" key="5">
    <source>
        <dbReference type="Pfam" id="PF04542"/>
    </source>
</evidence>
<dbReference type="Gene3D" id="1.10.1740.10">
    <property type="match status" value="1"/>
</dbReference>
<accession>A0A3D8MBL4</accession>
<dbReference type="OrthoDB" id="6383365at2"/>
<evidence type="ECO:0000256" key="4">
    <source>
        <dbReference type="ARBA" id="ARBA00023163"/>
    </source>
</evidence>
<evidence type="ECO:0000313" key="7">
    <source>
        <dbReference type="Proteomes" id="UP000256561"/>
    </source>
</evidence>
<dbReference type="EMBL" id="QRHA01000003">
    <property type="protein sequence ID" value="RDV27379.1"/>
    <property type="molecule type" value="Genomic_DNA"/>
</dbReference>
<gene>
    <name evidence="6" type="ORF">DXV75_04935</name>
</gene>
<keyword evidence="2" id="KW-0805">Transcription regulation</keyword>
<dbReference type="InterPro" id="IPR013325">
    <property type="entry name" value="RNA_pol_sigma_r2"/>
</dbReference>
<keyword evidence="3" id="KW-0731">Sigma factor</keyword>
<dbReference type="AlphaFoldDB" id="A0A3D8MBL4"/>
<sequence length="199" mass="23206">MVKTGCILHSTDPISKQQLSSADSKPTSASLFRQLFEADKNRLYAYIYAFVSNRAIADDIFQETCLTLWKEFEKFEPGTNFSKWANVIAFNRVRHYRQVNKKYQLGLSDDFLQEFSRNIAIMESRYDSQEQKWRHLEHCKSLLSAPLRDIYQRFYAQNLTAPEIAQSTGRSIHAIRKAVHKLRKRLFDCVEQKNTGASV</sequence>
<evidence type="ECO:0000256" key="3">
    <source>
        <dbReference type="ARBA" id="ARBA00023082"/>
    </source>
</evidence>
<dbReference type="InterPro" id="IPR007627">
    <property type="entry name" value="RNA_pol_sigma70_r2"/>
</dbReference>
<dbReference type="PANTHER" id="PTHR43133:SF51">
    <property type="entry name" value="RNA POLYMERASE SIGMA FACTOR"/>
    <property type="match status" value="1"/>
</dbReference>
<proteinExistence type="inferred from homology"/>
<reference evidence="7" key="1">
    <citation type="submission" date="2018-08" db="EMBL/GenBank/DDBJ databases">
        <authorList>
            <person name="Zhang J."/>
            <person name="Du Z.-J."/>
        </authorList>
    </citation>
    <scope>NUCLEOTIDE SEQUENCE [LARGE SCALE GENOMIC DNA]</scope>
    <source>
        <strain evidence="7">KCTC 52655</strain>
    </source>
</reference>
<name>A0A3D8MBL4_9ALTE</name>
<organism evidence="6 7">
    <name type="scientific">Alteromonas aestuariivivens</name>
    <dbReference type="NCBI Taxonomy" id="1938339"/>
    <lineage>
        <taxon>Bacteria</taxon>
        <taxon>Pseudomonadati</taxon>
        <taxon>Pseudomonadota</taxon>
        <taxon>Gammaproteobacteria</taxon>
        <taxon>Alteromonadales</taxon>
        <taxon>Alteromonadaceae</taxon>
        <taxon>Alteromonas/Salinimonas group</taxon>
        <taxon>Alteromonas</taxon>
    </lineage>
</organism>
<evidence type="ECO:0000313" key="6">
    <source>
        <dbReference type="EMBL" id="RDV27379.1"/>
    </source>
</evidence>
<evidence type="ECO:0000256" key="2">
    <source>
        <dbReference type="ARBA" id="ARBA00023015"/>
    </source>
</evidence>
<dbReference type="NCBIfam" id="TIGR02937">
    <property type="entry name" value="sigma70-ECF"/>
    <property type="match status" value="1"/>
</dbReference>
<dbReference type="RefSeq" id="WP_115592282.1">
    <property type="nucleotide sequence ID" value="NZ_QRHA01000003.1"/>
</dbReference>
<comment type="caution">
    <text evidence="6">The sequence shown here is derived from an EMBL/GenBank/DDBJ whole genome shotgun (WGS) entry which is preliminary data.</text>
</comment>
<dbReference type="GO" id="GO:0016987">
    <property type="term" value="F:sigma factor activity"/>
    <property type="evidence" value="ECO:0007669"/>
    <property type="project" value="UniProtKB-KW"/>
</dbReference>
<dbReference type="Proteomes" id="UP000256561">
    <property type="component" value="Unassembled WGS sequence"/>
</dbReference>
<dbReference type="InterPro" id="IPR039425">
    <property type="entry name" value="RNA_pol_sigma-70-like"/>
</dbReference>
<dbReference type="GO" id="GO:0006352">
    <property type="term" value="P:DNA-templated transcription initiation"/>
    <property type="evidence" value="ECO:0007669"/>
    <property type="project" value="InterPro"/>
</dbReference>
<feature type="domain" description="RNA polymerase sigma-70 region 2" evidence="5">
    <location>
        <begin position="35"/>
        <end position="98"/>
    </location>
</feature>
<keyword evidence="4" id="KW-0804">Transcription</keyword>
<keyword evidence="7" id="KW-1185">Reference proteome</keyword>
<comment type="similarity">
    <text evidence="1">Belongs to the sigma-70 factor family. ECF subfamily.</text>
</comment>
<dbReference type="Pfam" id="PF04542">
    <property type="entry name" value="Sigma70_r2"/>
    <property type="match status" value="1"/>
</dbReference>
<dbReference type="InterPro" id="IPR036388">
    <property type="entry name" value="WH-like_DNA-bd_sf"/>
</dbReference>